<dbReference type="Proteomes" id="UP000295499">
    <property type="component" value="Unassembled WGS sequence"/>
</dbReference>
<gene>
    <name evidence="2" type="ORF">CLV32_4523</name>
</gene>
<feature type="chain" id="PRO_5020267814" description="DUF3078 family protein" evidence="1">
    <location>
        <begin position="22"/>
        <end position="329"/>
    </location>
</feature>
<keyword evidence="1" id="KW-0732">Signal</keyword>
<reference evidence="2 3" key="1">
    <citation type="submission" date="2019-03" db="EMBL/GenBank/DDBJ databases">
        <title>Genomic Encyclopedia of Archaeal and Bacterial Type Strains, Phase II (KMG-II): from individual species to whole genera.</title>
        <authorList>
            <person name="Goeker M."/>
        </authorList>
    </citation>
    <scope>NUCLEOTIDE SEQUENCE [LARGE SCALE GENOMIC DNA]</scope>
    <source>
        <strain evidence="2 3">DSM 19034</strain>
    </source>
</reference>
<proteinExistence type="predicted"/>
<comment type="caution">
    <text evidence="2">The sequence shown here is derived from an EMBL/GenBank/DDBJ whole genome shotgun (WGS) entry which is preliminary data.</text>
</comment>
<sequence>MSRLFICLSVLLTIVSTGLKAQEIDTIPINTKDLNLRLKRSPLPSRLGTITFKPVVLTPTIINAKVNYWKTKTSVGINLNQAAFSDNWTGGGVNSLSLAGLINYKAEYSKESYSYVSEVILNYGKVKNKNQLEKKTVDRIYWDNKAAIQLSKNWYFFGSLNFESQFDNGYTYTRDANNQEHENLISKFMSPGYLTESVGFEYKPSKFFSTRLGTGTARQTFVLDTNIIKKNNYGVELGSKIKNDLAFQVVTAFEKDIFENVNLKTRYLLFIPYDALDKANHRLDVAVTAKVNRYMNVSVTGVGLYDKKTAAKIQGSQTLALGLMFVFPR</sequence>
<dbReference type="EMBL" id="SNWM01000007">
    <property type="protein sequence ID" value="TDO19284.1"/>
    <property type="molecule type" value="Genomic_DNA"/>
</dbReference>
<dbReference type="Pfam" id="PF11276">
    <property type="entry name" value="DUF3078"/>
    <property type="match status" value="1"/>
</dbReference>
<name>A0A4R6IBT9_9SPHI</name>
<feature type="signal peptide" evidence="1">
    <location>
        <begin position="1"/>
        <end position="21"/>
    </location>
</feature>
<protein>
    <recommendedName>
        <fullName evidence="4">DUF3078 family protein</fullName>
    </recommendedName>
</protein>
<evidence type="ECO:0000313" key="2">
    <source>
        <dbReference type="EMBL" id="TDO19284.1"/>
    </source>
</evidence>
<evidence type="ECO:0000256" key="1">
    <source>
        <dbReference type="SAM" id="SignalP"/>
    </source>
</evidence>
<dbReference type="RefSeq" id="WP_133559121.1">
    <property type="nucleotide sequence ID" value="NZ_SNWM01000007.1"/>
</dbReference>
<keyword evidence="3" id="KW-1185">Reference proteome</keyword>
<dbReference type="OrthoDB" id="1495718at2"/>
<organism evidence="2 3">
    <name type="scientific">Pedobacter duraquae</name>
    <dbReference type="NCBI Taxonomy" id="425511"/>
    <lineage>
        <taxon>Bacteria</taxon>
        <taxon>Pseudomonadati</taxon>
        <taxon>Bacteroidota</taxon>
        <taxon>Sphingobacteriia</taxon>
        <taxon>Sphingobacteriales</taxon>
        <taxon>Sphingobacteriaceae</taxon>
        <taxon>Pedobacter</taxon>
    </lineage>
</organism>
<dbReference type="InterPro" id="IPR021428">
    <property type="entry name" value="DUF3078"/>
</dbReference>
<evidence type="ECO:0008006" key="4">
    <source>
        <dbReference type="Google" id="ProtNLM"/>
    </source>
</evidence>
<accession>A0A4R6IBT9</accession>
<evidence type="ECO:0000313" key="3">
    <source>
        <dbReference type="Proteomes" id="UP000295499"/>
    </source>
</evidence>
<dbReference type="AlphaFoldDB" id="A0A4R6IBT9"/>